<dbReference type="InParanoid" id="A0A0C3B388"/>
<gene>
    <name evidence="2" type="ORF">PILCRDRAFT_9464</name>
</gene>
<dbReference type="AlphaFoldDB" id="A0A0C3B388"/>
<organism evidence="2 3">
    <name type="scientific">Piloderma croceum (strain F 1598)</name>
    <dbReference type="NCBI Taxonomy" id="765440"/>
    <lineage>
        <taxon>Eukaryota</taxon>
        <taxon>Fungi</taxon>
        <taxon>Dikarya</taxon>
        <taxon>Basidiomycota</taxon>
        <taxon>Agaricomycotina</taxon>
        <taxon>Agaricomycetes</taxon>
        <taxon>Agaricomycetidae</taxon>
        <taxon>Atheliales</taxon>
        <taxon>Atheliaceae</taxon>
        <taxon>Piloderma</taxon>
    </lineage>
</organism>
<reference evidence="3" key="2">
    <citation type="submission" date="2015-01" db="EMBL/GenBank/DDBJ databases">
        <title>Evolutionary Origins and Diversification of the Mycorrhizal Mutualists.</title>
        <authorList>
            <consortium name="DOE Joint Genome Institute"/>
            <consortium name="Mycorrhizal Genomics Consortium"/>
            <person name="Kohler A."/>
            <person name="Kuo A."/>
            <person name="Nagy L.G."/>
            <person name="Floudas D."/>
            <person name="Copeland A."/>
            <person name="Barry K.W."/>
            <person name="Cichocki N."/>
            <person name="Veneault-Fourrey C."/>
            <person name="LaButti K."/>
            <person name="Lindquist E.A."/>
            <person name="Lipzen A."/>
            <person name="Lundell T."/>
            <person name="Morin E."/>
            <person name="Murat C."/>
            <person name="Riley R."/>
            <person name="Ohm R."/>
            <person name="Sun H."/>
            <person name="Tunlid A."/>
            <person name="Henrissat B."/>
            <person name="Grigoriev I.V."/>
            <person name="Hibbett D.S."/>
            <person name="Martin F."/>
        </authorList>
    </citation>
    <scope>NUCLEOTIDE SEQUENCE [LARGE SCALE GENOMIC DNA]</scope>
    <source>
        <strain evidence="3">F 1598</strain>
    </source>
</reference>
<dbReference type="EMBL" id="KN833003">
    <property type="protein sequence ID" value="KIM80648.1"/>
    <property type="molecule type" value="Genomic_DNA"/>
</dbReference>
<feature type="compositionally biased region" description="Acidic residues" evidence="1">
    <location>
        <begin position="46"/>
        <end position="62"/>
    </location>
</feature>
<name>A0A0C3B388_PILCF</name>
<dbReference type="OrthoDB" id="2739946at2759"/>
<accession>A0A0C3B388</accession>
<sequence>MAPKPDTLAPNNGGLQPPKSPKGSSLALPGKAHIRKPGVEWNHADDFDDGQDEALDMYEEEKELDKSGEGAEKRSPSGGQVIDLLDIARPAKPKGVAKDYEVIQGSPRIIALPDEPPVPAVKEEEWEEIDEDTVDPPKSYSAVVRDRS</sequence>
<evidence type="ECO:0000313" key="2">
    <source>
        <dbReference type="EMBL" id="KIM80648.1"/>
    </source>
</evidence>
<dbReference type="Proteomes" id="UP000054166">
    <property type="component" value="Unassembled WGS sequence"/>
</dbReference>
<evidence type="ECO:0000256" key="1">
    <source>
        <dbReference type="SAM" id="MobiDB-lite"/>
    </source>
</evidence>
<feature type="region of interest" description="Disordered" evidence="1">
    <location>
        <begin position="1"/>
        <end position="82"/>
    </location>
</feature>
<proteinExistence type="predicted"/>
<feature type="region of interest" description="Disordered" evidence="1">
    <location>
        <begin position="108"/>
        <end position="148"/>
    </location>
</feature>
<protein>
    <submittedName>
        <fullName evidence="2">Uncharacterized protein</fullName>
    </submittedName>
</protein>
<dbReference type="HOGENOM" id="CLU_1759505_0_0_1"/>
<dbReference type="STRING" id="765440.A0A0C3B388"/>
<feature type="compositionally biased region" description="Basic and acidic residues" evidence="1">
    <location>
        <begin position="63"/>
        <end position="75"/>
    </location>
</feature>
<reference evidence="2 3" key="1">
    <citation type="submission" date="2014-04" db="EMBL/GenBank/DDBJ databases">
        <authorList>
            <consortium name="DOE Joint Genome Institute"/>
            <person name="Kuo A."/>
            <person name="Tarkka M."/>
            <person name="Buscot F."/>
            <person name="Kohler A."/>
            <person name="Nagy L.G."/>
            <person name="Floudas D."/>
            <person name="Copeland A."/>
            <person name="Barry K.W."/>
            <person name="Cichocki N."/>
            <person name="Veneault-Fourrey C."/>
            <person name="LaButti K."/>
            <person name="Lindquist E.A."/>
            <person name="Lipzen A."/>
            <person name="Lundell T."/>
            <person name="Morin E."/>
            <person name="Murat C."/>
            <person name="Sun H."/>
            <person name="Tunlid A."/>
            <person name="Henrissat B."/>
            <person name="Grigoriev I.V."/>
            <person name="Hibbett D.S."/>
            <person name="Martin F."/>
            <person name="Nordberg H.P."/>
            <person name="Cantor M.N."/>
            <person name="Hua S.X."/>
        </authorList>
    </citation>
    <scope>NUCLEOTIDE SEQUENCE [LARGE SCALE GENOMIC DNA]</scope>
    <source>
        <strain evidence="2 3">F 1598</strain>
    </source>
</reference>
<keyword evidence="3" id="KW-1185">Reference proteome</keyword>
<evidence type="ECO:0000313" key="3">
    <source>
        <dbReference type="Proteomes" id="UP000054166"/>
    </source>
</evidence>
<feature type="compositionally biased region" description="Acidic residues" evidence="1">
    <location>
        <begin position="124"/>
        <end position="134"/>
    </location>
</feature>